<dbReference type="GO" id="GO:0004134">
    <property type="term" value="F:4-alpha-glucanotransferase activity"/>
    <property type="evidence" value="ECO:0007669"/>
    <property type="project" value="UniProtKB-EC"/>
</dbReference>
<evidence type="ECO:0000256" key="3">
    <source>
        <dbReference type="ARBA" id="ARBA00012560"/>
    </source>
</evidence>
<comment type="catalytic activity">
    <reaction evidence="1 10">
        <text>Transfers a segment of a (1-&gt;4)-alpha-D-glucan to a new position in an acceptor, which may be glucose or a (1-&gt;4)-alpha-D-glucan.</text>
        <dbReference type="EC" id="2.4.1.25"/>
    </reaction>
</comment>
<dbReference type="EC" id="2.4.1.25" evidence="3 10"/>
<dbReference type="PANTHER" id="PTHR32438">
    <property type="entry name" value="4-ALPHA-GLUCANOTRANSFERASE DPE1, CHLOROPLASTIC/AMYLOPLASTIC"/>
    <property type="match status" value="1"/>
</dbReference>
<evidence type="ECO:0000256" key="4">
    <source>
        <dbReference type="ARBA" id="ARBA00020295"/>
    </source>
</evidence>
<gene>
    <name evidence="12" type="ORF">EL17_20810</name>
</gene>
<keyword evidence="7 10" id="KW-0119">Carbohydrate metabolism</keyword>
<feature type="compositionally biased region" description="Basic and acidic residues" evidence="11">
    <location>
        <begin position="517"/>
        <end position="530"/>
    </location>
</feature>
<dbReference type="Proteomes" id="UP000027821">
    <property type="component" value="Unassembled WGS sequence"/>
</dbReference>
<keyword evidence="13" id="KW-1185">Reference proteome</keyword>
<evidence type="ECO:0000256" key="6">
    <source>
        <dbReference type="ARBA" id="ARBA00022679"/>
    </source>
</evidence>
<evidence type="ECO:0000313" key="12">
    <source>
        <dbReference type="EMBL" id="KEO71959.1"/>
    </source>
</evidence>
<proteinExistence type="inferred from homology"/>
<dbReference type="Gene3D" id="3.20.20.80">
    <property type="entry name" value="Glycosidases"/>
    <property type="match status" value="1"/>
</dbReference>
<dbReference type="EMBL" id="JMIH01000034">
    <property type="protein sequence ID" value="KEO71959.1"/>
    <property type="molecule type" value="Genomic_DNA"/>
</dbReference>
<dbReference type="OrthoDB" id="9811841at2"/>
<dbReference type="InterPro" id="IPR003385">
    <property type="entry name" value="Glyco_hydro_77"/>
</dbReference>
<dbReference type="PANTHER" id="PTHR32438:SF5">
    <property type="entry name" value="4-ALPHA-GLUCANOTRANSFERASE DPE1, CHLOROPLASTIC_AMYLOPLASTIC"/>
    <property type="match status" value="1"/>
</dbReference>
<dbReference type="STRING" id="1048983.EL17_20810"/>
<evidence type="ECO:0000256" key="8">
    <source>
        <dbReference type="ARBA" id="ARBA00031423"/>
    </source>
</evidence>
<dbReference type="RefSeq" id="WP_084166298.1">
    <property type="nucleotide sequence ID" value="NZ_JMIH01000034.1"/>
</dbReference>
<sequence length="530" mass="61218">MKNIKRSSAVLLHITSLPSEYGIGDMGDAAYKFVDFLHQSGHRYWQLLPLNPTDAAFNHSPYSSYSAFAGNPLLISPSLLVKDGYLSQHDLNSHNLDFEENEVDYEKVSSFKYGLFEIAYTSFKKSDKKVRKAFNKFREENSTWLEDYALYLTFKRHLGDNWTEWPEELRDREPKALAAKKKLLKVEIEKEEFVQFLFYAQWEKLVAYTHDQAIGFIGDIPFYINHDSADCWANSAYFKLDGKRNPSKVSGVPPDYFSETGQLWGTPVYDWKSLQKNGFDWWIKRLGQNLKLFDIVRLDHFRAFANYWEVPYGEETAINGKWANSPGKAFFKIVEKNFPDMPFIAEDLGEIDEPVYKLIKDFDFPIMKVLQFAFGEQMGENPYILHNHVINSVAFTGTHDNNTTVGWFQAADKAEKNRIQEYVGRGVNKKNIHEIMHRMVLSSVAQLAVVPMQDILGLDESAIMNRPGTSEGNWMWRLKNDQLPVHQIALLKKLNICYGRYEQEKDRKSIKKAIGSDSKKKIADAGEVRS</sequence>
<evidence type="ECO:0000256" key="5">
    <source>
        <dbReference type="ARBA" id="ARBA00022676"/>
    </source>
</evidence>
<feature type="region of interest" description="Disordered" evidence="11">
    <location>
        <begin position="509"/>
        <end position="530"/>
    </location>
</feature>
<accession>A0A074KSQ8</accession>
<name>A0A074KSQ8_9BACT</name>
<evidence type="ECO:0000256" key="9">
    <source>
        <dbReference type="ARBA" id="ARBA00031501"/>
    </source>
</evidence>
<protein>
    <recommendedName>
        <fullName evidence="4 10">4-alpha-glucanotransferase</fullName>
        <ecNumber evidence="3 10">2.4.1.25</ecNumber>
    </recommendedName>
    <alternativeName>
        <fullName evidence="8 10">Amylomaltase</fullName>
    </alternativeName>
    <alternativeName>
        <fullName evidence="9 10">Disproportionating enzyme</fullName>
    </alternativeName>
</protein>
<evidence type="ECO:0000313" key="13">
    <source>
        <dbReference type="Proteomes" id="UP000027821"/>
    </source>
</evidence>
<keyword evidence="5 10" id="KW-0328">Glycosyltransferase</keyword>
<dbReference type="GO" id="GO:0005975">
    <property type="term" value="P:carbohydrate metabolic process"/>
    <property type="evidence" value="ECO:0007669"/>
    <property type="project" value="InterPro"/>
</dbReference>
<dbReference type="InterPro" id="IPR017853">
    <property type="entry name" value="GH"/>
</dbReference>
<evidence type="ECO:0000256" key="10">
    <source>
        <dbReference type="RuleBase" id="RU361207"/>
    </source>
</evidence>
<evidence type="ECO:0000256" key="1">
    <source>
        <dbReference type="ARBA" id="ARBA00000439"/>
    </source>
</evidence>
<comment type="similarity">
    <text evidence="2 10">Belongs to the disproportionating enzyme family.</text>
</comment>
<dbReference type="NCBIfam" id="TIGR00217">
    <property type="entry name" value="malQ"/>
    <property type="match status" value="1"/>
</dbReference>
<comment type="caution">
    <text evidence="12">The sequence shown here is derived from an EMBL/GenBank/DDBJ whole genome shotgun (WGS) entry which is preliminary data.</text>
</comment>
<dbReference type="NCBIfam" id="NF011080">
    <property type="entry name" value="PRK14508.1-3"/>
    <property type="match status" value="1"/>
</dbReference>
<evidence type="ECO:0000256" key="7">
    <source>
        <dbReference type="ARBA" id="ARBA00023277"/>
    </source>
</evidence>
<reference evidence="12 13" key="1">
    <citation type="submission" date="2014-04" db="EMBL/GenBank/DDBJ databases">
        <title>Characterization and application of a salt tolerant electro-active bacterium.</title>
        <authorList>
            <person name="Yang L."/>
            <person name="Wei S."/>
            <person name="Tay Q.X.M."/>
        </authorList>
    </citation>
    <scope>NUCLEOTIDE SEQUENCE [LARGE SCALE GENOMIC DNA]</scope>
    <source>
        <strain evidence="12 13">LY1</strain>
    </source>
</reference>
<evidence type="ECO:0000256" key="11">
    <source>
        <dbReference type="SAM" id="MobiDB-lite"/>
    </source>
</evidence>
<dbReference type="eggNOG" id="COG1640">
    <property type="taxonomic scope" value="Bacteria"/>
</dbReference>
<organism evidence="12 13">
    <name type="scientific">Anditalea andensis</name>
    <dbReference type="NCBI Taxonomy" id="1048983"/>
    <lineage>
        <taxon>Bacteria</taxon>
        <taxon>Pseudomonadati</taxon>
        <taxon>Bacteroidota</taxon>
        <taxon>Cytophagia</taxon>
        <taxon>Cytophagales</taxon>
        <taxon>Cytophagaceae</taxon>
        <taxon>Anditalea</taxon>
    </lineage>
</organism>
<evidence type="ECO:0000256" key="2">
    <source>
        <dbReference type="ARBA" id="ARBA00005684"/>
    </source>
</evidence>
<dbReference type="SUPFAM" id="SSF51445">
    <property type="entry name" value="(Trans)glycosidases"/>
    <property type="match status" value="1"/>
</dbReference>
<keyword evidence="6 10" id="KW-0808">Transferase</keyword>
<dbReference type="AlphaFoldDB" id="A0A074KSQ8"/>
<dbReference type="Pfam" id="PF02446">
    <property type="entry name" value="Glyco_hydro_77"/>
    <property type="match status" value="1"/>
</dbReference>